<dbReference type="InterPro" id="IPR055444">
    <property type="entry name" value="ARM_ECM29"/>
</dbReference>
<comment type="caution">
    <text evidence="9">The sequence shown here is derived from an EMBL/GenBank/DDBJ whole genome shotgun (WGS) entry which is preliminary data.</text>
</comment>
<dbReference type="EMBL" id="CAUYUE010000013">
    <property type="protein sequence ID" value="CAK0785632.1"/>
    <property type="molecule type" value="Genomic_DNA"/>
</dbReference>
<dbReference type="InterPro" id="IPR016024">
    <property type="entry name" value="ARM-type_fold"/>
</dbReference>
<gene>
    <name evidence="9" type="ORF">CVIRNUC_008843</name>
</gene>
<dbReference type="PANTHER" id="PTHR23346:SF19">
    <property type="entry name" value="PROTEASOME ADAPTER AND SCAFFOLD PROTEIN ECM29"/>
    <property type="match status" value="1"/>
</dbReference>
<organism evidence="9 10">
    <name type="scientific">Coccomyxa viridis</name>
    <dbReference type="NCBI Taxonomy" id="1274662"/>
    <lineage>
        <taxon>Eukaryota</taxon>
        <taxon>Viridiplantae</taxon>
        <taxon>Chlorophyta</taxon>
        <taxon>core chlorophytes</taxon>
        <taxon>Trebouxiophyceae</taxon>
        <taxon>Trebouxiophyceae incertae sedis</taxon>
        <taxon>Coccomyxaceae</taxon>
        <taxon>Coccomyxa</taxon>
    </lineage>
</organism>
<comment type="subcellular location">
    <subcellularLocation>
        <location evidence="1">Cytoplasm</location>
    </subcellularLocation>
</comment>
<keyword evidence="3" id="KW-0677">Repeat</keyword>
<evidence type="ECO:0000256" key="1">
    <source>
        <dbReference type="ARBA" id="ARBA00004496"/>
    </source>
</evidence>
<evidence type="ECO:0000256" key="5">
    <source>
        <dbReference type="SAM" id="MobiDB-lite"/>
    </source>
</evidence>
<evidence type="ECO:0000256" key="3">
    <source>
        <dbReference type="ARBA" id="ARBA00022737"/>
    </source>
</evidence>
<keyword evidence="10" id="KW-1185">Reference proteome</keyword>
<dbReference type="GO" id="GO:0060090">
    <property type="term" value="F:molecular adaptor activity"/>
    <property type="evidence" value="ECO:0007669"/>
    <property type="project" value="InterPro"/>
</dbReference>
<feature type="domain" description="Proteasome component Ecm29 N-terminal" evidence="6">
    <location>
        <begin position="11"/>
        <end position="552"/>
    </location>
</feature>
<dbReference type="InterPro" id="IPR055443">
    <property type="entry name" value="HEAT_ECM29"/>
</dbReference>
<feature type="region of interest" description="Disordered" evidence="5">
    <location>
        <begin position="922"/>
        <end position="947"/>
    </location>
</feature>
<dbReference type="Pfam" id="PF23702">
    <property type="entry name" value="ARM_ECM29"/>
    <property type="match status" value="1"/>
</dbReference>
<feature type="domain" description="Proteasome adapter and scaffold protein ECM29 HEAT-repeat" evidence="8">
    <location>
        <begin position="1307"/>
        <end position="1468"/>
    </location>
</feature>
<dbReference type="SUPFAM" id="SSF48371">
    <property type="entry name" value="ARM repeat"/>
    <property type="match status" value="3"/>
</dbReference>
<evidence type="ECO:0000259" key="7">
    <source>
        <dbReference type="Pfam" id="PF23702"/>
    </source>
</evidence>
<dbReference type="GO" id="GO:0000502">
    <property type="term" value="C:proteasome complex"/>
    <property type="evidence" value="ECO:0007669"/>
    <property type="project" value="UniProtKB-KW"/>
</dbReference>
<dbReference type="GO" id="GO:0005634">
    <property type="term" value="C:nucleus"/>
    <property type="evidence" value="ECO:0007669"/>
    <property type="project" value="TreeGrafter"/>
</dbReference>
<dbReference type="InterPro" id="IPR024372">
    <property type="entry name" value="Ecm29_N"/>
</dbReference>
<dbReference type="GO" id="GO:0036503">
    <property type="term" value="P:ERAD pathway"/>
    <property type="evidence" value="ECO:0007669"/>
    <property type="project" value="TreeGrafter"/>
</dbReference>
<evidence type="ECO:0000256" key="2">
    <source>
        <dbReference type="ARBA" id="ARBA00022490"/>
    </source>
</evidence>
<dbReference type="Pfam" id="PF24987">
    <property type="entry name" value="HEAT_EF3_N"/>
    <property type="match status" value="1"/>
</dbReference>
<dbReference type="GO" id="GO:0043248">
    <property type="term" value="P:proteasome assembly"/>
    <property type="evidence" value="ECO:0007669"/>
    <property type="project" value="InterPro"/>
</dbReference>
<feature type="region of interest" description="Disordered" evidence="5">
    <location>
        <begin position="564"/>
        <end position="583"/>
    </location>
</feature>
<name>A0AAV1IG19_9CHLO</name>
<dbReference type="Proteomes" id="UP001314263">
    <property type="component" value="Unassembled WGS sequence"/>
</dbReference>
<reference evidence="9 10" key="1">
    <citation type="submission" date="2023-10" db="EMBL/GenBank/DDBJ databases">
        <authorList>
            <person name="Maclean D."/>
            <person name="Macfadyen A."/>
        </authorList>
    </citation>
    <scope>NUCLEOTIDE SEQUENCE [LARGE SCALE GENOMIC DNA]</scope>
</reference>
<feature type="domain" description="ECM29 ARM-like repeats" evidence="7">
    <location>
        <begin position="635"/>
        <end position="756"/>
    </location>
</feature>
<feature type="compositionally biased region" description="Low complexity" evidence="5">
    <location>
        <begin position="197"/>
        <end position="215"/>
    </location>
</feature>
<accession>A0AAV1IG19</accession>
<dbReference type="InterPro" id="IPR011989">
    <property type="entry name" value="ARM-like"/>
</dbReference>
<dbReference type="Gene3D" id="1.25.10.10">
    <property type="entry name" value="Leucine-rich Repeat Variant"/>
    <property type="match status" value="3"/>
</dbReference>
<sequence>MASESDEILGLDRVLTRLALTEESHLEQVLSRLMPIVIGQLKSGHHRTRAKVLELLSHVNKRVKGHDEIKLPLLPLLEVYNRSDAPPLVRNFSLVYVEMAFERASPEDRLEAALLMLKGISSRSQQHKEMLLRMAVNGLGNQSTLGAASRSQSKDNFTARCQFVASESDRRSFMEHALKVLLYQPPATLRQTPALQQGAQAPGARQPGQQVGAQANGTRNGLRQADAAGQPSLEAALPVPPGLCPADVRAVEGKSPLTGDSLSQVKLGILNLSAAAELAPRECMLLYLVAAADPDDAIARRGEELSKKRCSTDGNKPDISLEDAELIKAMFSLFHGSGQKGAQLPAEQMVQPASAAVRARLMSLLKRSLAAANAFPDNLQAIFACVFETHGTLRLKHSGMEFAVWTFKHAAQEPLERAAKPALQGLLMLLENDTSSGSDITSTAVRGFTYQAIGQLASRVPALFTADVAIARRFFRSLSTEPAGVRTALQEAISTLASAYQGCKGQALHELEALLLESVASQQEAAKLCAAQWASRLFPLSHVPSRYVCVIAAGDTKLEVREAGSAGLRGPTNPPSGSQEPADKKYPQLDAVITFFSDKHPSLRTTADPGKPLALPHRSFEALVIFLRECYKQHEGKGGITRGTEKYLAFLENALVRAAPGSLQAAALEAILEVAAGAPAEFAGEFRSKTGWLQGFLSHVNPAVREMAARLLGIVATALSADSASSLLARLCDPGDRSSKFEATEGSLAATGFVLAQLSTGVPSIPEQALRAAAESLSNVAQDAKGAHAAAAALALGYAGLQGTLPLPAGLEAPDAAESTSPSSSQIHSRKELAKGLSNLMKAKDVKVAKKAVTAAGYLCRGEQEQGILTLHIDALLETAKVKSDVLPFAAGESLCFAFGGVKLAADRLLHTPLDSLAQADSQNANASEAEELQVDSQTEEGPHDAEHDAVRDIILDKILKELMLDSKAEVRSAACVWLVALCTFTGKAPQLLRRLPEIQEAFSNLLGDSSELAQEMASRGLSAVYQLGDEAGRAELLKSLMGTLQGGAKKRAVKLTGDSKVFEEGQLGEAPGGGSLTTYRELSALATEMGQPDLLYKFMDLANHATTMASTRGAAFGFASIAKLAGEQLKPYIAQLVPKLYRYQHDPNPRVRDAMTHIWRTLIDNPKEVVDEHFTAIVKEVLAEMGGRLWRNREAACSALSDLMQGRRFAQVQPHLQQMWEMTMRAMDDVKESCRAAAAATMRTLQSVSLRLADPSATAPVDAAQTVDLLLPFLLDRCQKSDVKEVQALCMITIAKMVQAAKATQIQQHLPHLVPALLDSLSGMEDQRLNYVEQHAERIGVDVGRLESARVSAAKGSIMGDTLDVCARHMDAAALEALVPVLGQLLKRGVGLNTQAGAARFISSLAMRLGSDLRPQSGALLKALMSAARTATSPAVRRGHAQAVATVAKSAPEPRAARLITDAVQLYTDPGDAGSRQLSGLLLRELVRGAPDTFAAHASAVLPCAFVACHDDDTEVAAVWKDVWEEGTGSPAAATRLHISEITGIIQTDLHSQQWRRKICAANAIKALCKLGGTGSLSVHAAGIGKQLLQEVPGRLWDGKEVILEAIGELITVEPHCVQPEEDVITALLGALDRKRAGYVVAALKALQSAALALPGVRNAEATTRLLSLAKLDNIDPASASKGEGTEKQGSFGQLRHILACLGALWQHSSAAGAAASSCSIAAALSVGMAPDRPLGDRIATCGNIAAYVKRLAEVVQIYPRCDASASVTLLLPGLETCIRDARYSQLRSSACAAAKAIVQDHERLNLSIRDLLSLRNTVHERAEQDPALKSEIALIVQSL</sequence>
<dbReference type="PANTHER" id="PTHR23346">
    <property type="entry name" value="TRANSLATIONAL ACTIVATOR GCN1-RELATED"/>
    <property type="match status" value="1"/>
</dbReference>
<feature type="region of interest" description="Disordered" evidence="5">
    <location>
        <begin position="197"/>
        <end position="220"/>
    </location>
</feature>
<evidence type="ECO:0000313" key="10">
    <source>
        <dbReference type="Proteomes" id="UP001314263"/>
    </source>
</evidence>
<protein>
    <submittedName>
        <fullName evidence="9">Uncharacterized protein</fullName>
    </submittedName>
</protein>
<proteinExistence type="predicted"/>
<evidence type="ECO:0000259" key="8">
    <source>
        <dbReference type="Pfam" id="PF24492"/>
    </source>
</evidence>
<evidence type="ECO:0000256" key="4">
    <source>
        <dbReference type="ARBA" id="ARBA00022942"/>
    </source>
</evidence>
<keyword evidence="4" id="KW-0647">Proteasome</keyword>
<dbReference type="GO" id="GO:0005737">
    <property type="term" value="C:cytoplasm"/>
    <property type="evidence" value="ECO:0007669"/>
    <property type="project" value="UniProtKB-SubCell"/>
</dbReference>
<evidence type="ECO:0000313" key="9">
    <source>
        <dbReference type="EMBL" id="CAK0785632.1"/>
    </source>
</evidence>
<dbReference type="Pfam" id="PF13001">
    <property type="entry name" value="ECM29_N"/>
    <property type="match status" value="1"/>
</dbReference>
<evidence type="ECO:0000259" key="6">
    <source>
        <dbReference type="Pfam" id="PF13001"/>
    </source>
</evidence>
<dbReference type="Pfam" id="PF24492">
    <property type="entry name" value="HEAT_ECM29"/>
    <property type="match status" value="1"/>
</dbReference>
<keyword evidence="2" id="KW-0963">Cytoplasm</keyword>